<dbReference type="OrthoDB" id="9781705at2"/>
<accession>A0A3N2CPJ2</accession>
<dbReference type="EMBL" id="RKHO01000001">
    <property type="protein sequence ID" value="ROR89443.1"/>
    <property type="molecule type" value="Genomic_DNA"/>
</dbReference>
<dbReference type="Proteomes" id="UP000281738">
    <property type="component" value="Unassembled WGS sequence"/>
</dbReference>
<feature type="domain" description="ABC-type glycine betaine transport system substrate-binding" evidence="1">
    <location>
        <begin position="45"/>
        <end position="323"/>
    </location>
</feature>
<reference evidence="2 3" key="1">
    <citation type="submission" date="2018-11" db="EMBL/GenBank/DDBJ databases">
        <title>Sequencing the genomes of 1000 actinobacteria strains.</title>
        <authorList>
            <person name="Klenk H.-P."/>
        </authorList>
    </citation>
    <scope>NUCLEOTIDE SEQUENCE [LARGE SCALE GENOMIC DNA]</scope>
    <source>
        <strain evidence="2 3">DSM 12652</strain>
    </source>
</reference>
<dbReference type="AlphaFoldDB" id="A0A3N2CPJ2"/>
<dbReference type="SUPFAM" id="SSF53850">
    <property type="entry name" value="Periplasmic binding protein-like II"/>
    <property type="match status" value="1"/>
</dbReference>
<comment type="caution">
    <text evidence="2">The sequence shown here is derived from an EMBL/GenBank/DDBJ whole genome shotgun (WGS) entry which is preliminary data.</text>
</comment>
<keyword evidence="3" id="KW-1185">Reference proteome</keyword>
<sequence length="327" mass="33939">MPAPRRSPHHPARRPGLPVVVLLVVALLAGCGGGTEDAAPVERRTVTLVAQSTTEGDVLTALYGLLLEQAGYRVEVAGPAPREDYLEALREGRAQLAPDYVSALAETLRGEGTAGTAPGAGPAAAVPAPAPDVALAELEELARAVGLAPLQPARAEDVRSFAVTRAFAEKHRLRTLSDLARSGQRVALAADTECATRADCARGLREVYGVRLRRTVPVGIDGGDTLGQLRGGAVQLAQVASTDGRLAGPDADVVVLADDRDLQPSQQVVPVANAAWVAEQPVVRTVMADLAPVLTTGALRGLAARVDGDATSAREAAQVWLREQGLL</sequence>
<dbReference type="GO" id="GO:0022857">
    <property type="term" value="F:transmembrane transporter activity"/>
    <property type="evidence" value="ECO:0007669"/>
    <property type="project" value="InterPro"/>
</dbReference>
<protein>
    <submittedName>
        <fullName evidence="2">Osmoprotectant transport system substrate-binding protein</fullName>
    </submittedName>
</protein>
<dbReference type="RefSeq" id="WP_123388799.1">
    <property type="nucleotide sequence ID" value="NZ_RKHO01000001.1"/>
</dbReference>
<dbReference type="PROSITE" id="PS51257">
    <property type="entry name" value="PROKAR_LIPOPROTEIN"/>
    <property type="match status" value="1"/>
</dbReference>
<dbReference type="Gene3D" id="3.40.190.120">
    <property type="entry name" value="Osmoprotection protein (prox), domain 2"/>
    <property type="match status" value="1"/>
</dbReference>
<dbReference type="Gene3D" id="3.40.190.10">
    <property type="entry name" value="Periplasmic binding protein-like II"/>
    <property type="match status" value="1"/>
</dbReference>
<dbReference type="GO" id="GO:0043190">
    <property type="term" value="C:ATP-binding cassette (ABC) transporter complex"/>
    <property type="evidence" value="ECO:0007669"/>
    <property type="project" value="InterPro"/>
</dbReference>
<evidence type="ECO:0000313" key="3">
    <source>
        <dbReference type="Proteomes" id="UP000281738"/>
    </source>
</evidence>
<dbReference type="InterPro" id="IPR007210">
    <property type="entry name" value="ABC_Gly_betaine_transp_sub-bd"/>
</dbReference>
<gene>
    <name evidence="2" type="ORF">EDD33_0267</name>
</gene>
<dbReference type="Pfam" id="PF04069">
    <property type="entry name" value="OpuAC"/>
    <property type="match status" value="1"/>
</dbReference>
<name>A0A3N2CPJ2_9ACTN</name>
<proteinExistence type="predicted"/>
<organism evidence="2 3">
    <name type="scientific">Nocardioides aurantiacus</name>
    <dbReference type="NCBI Taxonomy" id="86796"/>
    <lineage>
        <taxon>Bacteria</taxon>
        <taxon>Bacillati</taxon>
        <taxon>Actinomycetota</taxon>
        <taxon>Actinomycetes</taxon>
        <taxon>Propionibacteriales</taxon>
        <taxon>Nocardioidaceae</taxon>
        <taxon>Nocardioides</taxon>
    </lineage>
</organism>
<evidence type="ECO:0000313" key="2">
    <source>
        <dbReference type="EMBL" id="ROR89443.1"/>
    </source>
</evidence>
<evidence type="ECO:0000259" key="1">
    <source>
        <dbReference type="Pfam" id="PF04069"/>
    </source>
</evidence>